<evidence type="ECO:0000313" key="1">
    <source>
        <dbReference type="EMBL" id="MQQ99751.1"/>
    </source>
</evidence>
<sequence length="259" mass="30208">MQAPAYLIRGQVMHERLRPAHNRFVYPVFYLRLNLTRLDECSSPWFGIDRWRPMSLRTSDYGPRDGSSLTLWMRTILADNSIAADGAIWLQTFPRIFGFVFNPVNFWYCYDKEENLRAVLAEVNNTFGETHRYLLTSKPQQSISAETVLACQKRLHVSPFCDVRGEYRFRFRDTKNTAFVGIDYYDDDGLLLKTAIGGHTQIMQSPALLRALISQPFMTLGVVARIHWQALKLWRKRVHLFRKPQPPNQSISFQKERSS</sequence>
<dbReference type="AlphaFoldDB" id="A0A843YR50"/>
<dbReference type="PANTHER" id="PTHR33973">
    <property type="entry name" value="OS07G0153300 PROTEIN"/>
    <property type="match status" value="1"/>
</dbReference>
<name>A0A843YR50_9BURK</name>
<dbReference type="PANTHER" id="PTHR33973:SF4">
    <property type="entry name" value="OS07G0153300 PROTEIN"/>
    <property type="match status" value="1"/>
</dbReference>
<gene>
    <name evidence="1" type="ORF">GEV47_03505</name>
</gene>
<organism evidence="1 2">
    <name type="scientific">Glaciimonas soli</name>
    <dbReference type="NCBI Taxonomy" id="2590999"/>
    <lineage>
        <taxon>Bacteria</taxon>
        <taxon>Pseudomonadati</taxon>
        <taxon>Pseudomonadota</taxon>
        <taxon>Betaproteobacteria</taxon>
        <taxon>Burkholderiales</taxon>
        <taxon>Oxalobacteraceae</taxon>
        <taxon>Glaciimonas</taxon>
    </lineage>
</organism>
<reference evidence="1 2" key="1">
    <citation type="submission" date="2019-10" db="EMBL/GenBank/DDBJ databases">
        <title>Glaciimonas soli sp. nov., a psychrophilic bacterium isolated from the forest soil of a high elevation mountain in Taiwan.</title>
        <authorList>
            <person name="Wang L.-T."/>
            <person name="Shieh W.Y."/>
        </authorList>
    </citation>
    <scope>NUCLEOTIDE SEQUENCE [LARGE SCALE GENOMIC DNA]</scope>
    <source>
        <strain evidence="1 2">GS1</strain>
    </source>
</reference>
<accession>A0A843YR50</accession>
<dbReference type="Proteomes" id="UP000451565">
    <property type="component" value="Unassembled WGS sequence"/>
</dbReference>
<protein>
    <submittedName>
        <fullName evidence="1">DUF1365 family protein</fullName>
    </submittedName>
</protein>
<comment type="caution">
    <text evidence="1">The sequence shown here is derived from an EMBL/GenBank/DDBJ whole genome shotgun (WGS) entry which is preliminary data.</text>
</comment>
<evidence type="ECO:0000313" key="2">
    <source>
        <dbReference type="Proteomes" id="UP000451565"/>
    </source>
</evidence>
<dbReference type="InterPro" id="IPR010775">
    <property type="entry name" value="DUF1365"/>
</dbReference>
<dbReference type="EMBL" id="WINI01000001">
    <property type="protein sequence ID" value="MQQ99751.1"/>
    <property type="molecule type" value="Genomic_DNA"/>
</dbReference>
<keyword evidence="2" id="KW-1185">Reference proteome</keyword>
<dbReference type="Pfam" id="PF07103">
    <property type="entry name" value="DUF1365"/>
    <property type="match status" value="1"/>
</dbReference>
<dbReference type="OrthoDB" id="9778801at2"/>
<proteinExistence type="predicted"/>
<dbReference type="RefSeq" id="WP_153233297.1">
    <property type="nucleotide sequence ID" value="NZ_WINI01000001.1"/>
</dbReference>